<evidence type="ECO:0000256" key="2">
    <source>
        <dbReference type="SAM" id="MobiDB-lite"/>
    </source>
</evidence>
<feature type="coiled-coil region" evidence="1">
    <location>
        <begin position="387"/>
        <end position="443"/>
    </location>
</feature>
<feature type="compositionally biased region" description="Basic and acidic residues" evidence="2">
    <location>
        <begin position="758"/>
        <end position="774"/>
    </location>
</feature>
<dbReference type="Proteomes" id="UP000001595">
    <property type="component" value="Chromosome 19"/>
</dbReference>
<protein>
    <submittedName>
        <fullName evidence="3">Pleckstrin homology like domain family B member 3</fullName>
    </submittedName>
</protein>
<feature type="region of interest" description="Disordered" evidence="2">
    <location>
        <begin position="748"/>
        <end position="774"/>
    </location>
</feature>
<keyword evidence="4" id="KW-1185">Reference proteome</keyword>
<dbReference type="PANTHER" id="PTHR12156:SF22">
    <property type="entry name" value="PLECKSTRIN HOMOLOGY-LIKE DOMAIN FAMILY B MEMBER 3"/>
    <property type="match status" value="1"/>
</dbReference>
<organism evidence="3 4">
    <name type="scientific">Pongo abelii</name>
    <name type="common">Sumatran orangutan</name>
    <name type="synonym">Pongo pygmaeus abelii</name>
    <dbReference type="NCBI Taxonomy" id="9601"/>
    <lineage>
        <taxon>Eukaryota</taxon>
        <taxon>Metazoa</taxon>
        <taxon>Chordata</taxon>
        <taxon>Craniata</taxon>
        <taxon>Vertebrata</taxon>
        <taxon>Euteleostomi</taxon>
        <taxon>Mammalia</taxon>
        <taxon>Eutheria</taxon>
        <taxon>Euarchontoglires</taxon>
        <taxon>Primates</taxon>
        <taxon>Haplorrhini</taxon>
        <taxon>Catarrhini</taxon>
        <taxon>Hominidae</taxon>
        <taxon>Pongo</taxon>
    </lineage>
</organism>
<feature type="region of interest" description="Disordered" evidence="2">
    <location>
        <begin position="505"/>
        <end position="531"/>
    </location>
</feature>
<feature type="region of interest" description="Disordered" evidence="2">
    <location>
        <begin position="1"/>
        <end position="92"/>
    </location>
</feature>
<evidence type="ECO:0000313" key="4">
    <source>
        <dbReference type="Proteomes" id="UP000001595"/>
    </source>
</evidence>
<feature type="region of interest" description="Disordered" evidence="2">
    <location>
        <begin position="283"/>
        <end position="311"/>
    </location>
</feature>
<dbReference type="SUPFAM" id="SSF50729">
    <property type="entry name" value="PH domain-like"/>
    <property type="match status" value="1"/>
</dbReference>
<dbReference type="GeneTree" id="ENSGT00940000160803"/>
<reference evidence="3 4" key="1">
    <citation type="submission" date="2008-02" db="EMBL/GenBank/DDBJ databases">
        <title>A 6x draft sequence assembly of the Pongo pygmaeus abelii genome.</title>
        <authorList>
            <person name="Wilson R.K."/>
            <person name="Mardis E."/>
        </authorList>
    </citation>
    <scope>NUCLEOTIDE SEQUENCE [LARGE SCALE GENOMIC DNA]</scope>
</reference>
<evidence type="ECO:0000256" key="1">
    <source>
        <dbReference type="SAM" id="Coils"/>
    </source>
</evidence>
<sequence length="774" mass="84814">MLSSTTVGAGWPDAEATGGASPSLPPPSGAVGPVVPPPLPGCWGGGPGGLSPPSSPATCLIGRSGRAQRAERSAPKPELVRGPRLWGGGSWTSESQGLRLLACSEKESLGAPTPGFLGVRAAMGTRSSPEEVTPPQPVPECDVEVQPQGHPEESREQEAPEVRAEPSSRGGAEQQAEEEEVGEGSSTESSRDAPEATPPPIAMAATPPASTSSREGVRGAARRLQGQQLEALTRVALMEQRVKELQRQRKELRIEMEVEVALLRGELAGERVAARRDEEQLRELLGQQAASEQRGRQQREQEQRRLSQERDRLEGLRQRLREAQGQLDSQPEDQRERLLQGVQEMREQLDVAQRAYEDLEFQQLERESRQEEEDRDSPGPQVPDPKVQELQASIAQHRHRIRVLEEQLKSLGEQMVAESRGLSQKKEEALQALSQERSRLLELNCLQGTPGGDFSEPNPALTKLLFTQKTDRQLLVLQDAAAHSTATPTSSCLFSVHSSLQGSIGLQRTGSLPRKRGERASQRGSPRPLSFHCTGEDPPVPHFLPASAPILQQRMEETRTYACRGEVDGLRPGCIQPYNLVLSTLESMEASALPPAVGDSGRYPLYQLLNCGCGNSCGAIHPDIAHMEQLLQQAMAERERLLKAREGTRRGMEGSSGPAVPAITAPPTPPHPPGRRILDLRQHLEGWGHNPENCPHVQVSGGCCRGPLVKMGGRIKTWRKRWFCFDRQARRLAYYAEPQPPPDLLRQNLRTPFLHGGSEPRSHAHLDGRHRDSS</sequence>
<dbReference type="InterPro" id="IPR011993">
    <property type="entry name" value="PH-like_dom_sf"/>
</dbReference>
<feature type="compositionally biased region" description="Basic and acidic residues" evidence="2">
    <location>
        <begin position="150"/>
        <end position="166"/>
    </location>
</feature>
<dbReference type="InterPro" id="IPR052212">
    <property type="entry name" value="PH-like_domain"/>
</dbReference>
<feature type="region of interest" description="Disordered" evidence="2">
    <location>
        <begin position="364"/>
        <end position="386"/>
    </location>
</feature>
<dbReference type="PANTHER" id="PTHR12156">
    <property type="entry name" value="PLECKSTRIN HOMOLOGY-LIKE DOMAIN, FAMILY B, MEMBER 3"/>
    <property type="match status" value="1"/>
</dbReference>
<accession>A0A8I5TMS0</accession>
<feature type="region of interest" description="Disordered" evidence="2">
    <location>
        <begin position="647"/>
        <end position="675"/>
    </location>
</feature>
<feature type="compositionally biased region" description="Basic and acidic residues" evidence="2">
    <location>
        <begin position="293"/>
        <end position="311"/>
    </location>
</feature>
<proteinExistence type="predicted"/>
<feature type="compositionally biased region" description="Pro residues" evidence="2">
    <location>
        <begin position="23"/>
        <end position="40"/>
    </location>
</feature>
<keyword evidence="1" id="KW-0175">Coiled coil</keyword>
<dbReference type="Ensembl" id="ENSPPYT00000056905.1">
    <property type="protein sequence ID" value="ENSPPYP00000040969.1"/>
    <property type="gene ID" value="ENSPPYG00000010060.3"/>
</dbReference>
<feature type="compositionally biased region" description="Basic and acidic residues" evidence="2">
    <location>
        <begin position="68"/>
        <end position="81"/>
    </location>
</feature>
<dbReference type="OMA" id="MGTRSRP"/>
<dbReference type="AlphaFoldDB" id="A0A8I5TMS0"/>
<name>A0A8I5TMS0_PONAB</name>
<dbReference type="Gene3D" id="2.30.29.30">
    <property type="entry name" value="Pleckstrin-homology domain (PH domain)/Phosphotyrosine-binding domain (PTB)"/>
    <property type="match status" value="1"/>
</dbReference>
<evidence type="ECO:0000313" key="3">
    <source>
        <dbReference type="Ensembl" id="ENSPPYP00000040969.1"/>
    </source>
</evidence>
<feature type="compositionally biased region" description="Low complexity" evidence="2">
    <location>
        <begin position="202"/>
        <end position="213"/>
    </location>
</feature>
<reference evidence="3" key="3">
    <citation type="submission" date="2025-09" db="UniProtKB">
        <authorList>
            <consortium name="Ensembl"/>
        </authorList>
    </citation>
    <scope>IDENTIFICATION</scope>
</reference>
<gene>
    <name evidence="3" type="primary">PHLDB3</name>
</gene>
<feature type="coiled-coil region" evidence="1">
    <location>
        <begin position="228"/>
        <end position="262"/>
    </location>
</feature>
<reference evidence="3" key="2">
    <citation type="submission" date="2025-08" db="UniProtKB">
        <authorList>
            <consortium name="Ensembl"/>
        </authorList>
    </citation>
    <scope>IDENTIFICATION</scope>
</reference>
<feature type="region of interest" description="Disordered" evidence="2">
    <location>
        <begin position="108"/>
        <end position="223"/>
    </location>
</feature>